<sequence length="247" mass="27824">MASKTLQRLMDVAPRGQPLDPRLLRESGISAQQTTYFVKAGWLQRLSKGAYLLVGDTPTQNGILAYLSRRIPSLHVGGKTALDWQGVRHNLSFRDRIVLWADQPHAMPEWIEEYMPYTFQTTRLFDADMPADLSLSALPNRDPSVLVSEPERALLELASDIGKRRAKGQPLEEAINLVSSLRNLRPKVLDTLLSHCTRVKVVKLVRDLGQASGFAWGHDLQRHVDRLGPGRRWTSSRKDAPKFTLKA</sequence>
<name>A0A158CNJ3_9BURK</name>
<keyword evidence="4" id="KW-1185">Reference proteome</keyword>
<protein>
    <recommendedName>
        <fullName evidence="2">Transcriptional regulator AbiEi antitoxin N-terminal domain-containing protein</fullName>
    </recommendedName>
</protein>
<evidence type="ECO:0000259" key="2">
    <source>
        <dbReference type="Pfam" id="PF17194"/>
    </source>
</evidence>
<reference evidence="3" key="1">
    <citation type="submission" date="2016-01" db="EMBL/GenBank/DDBJ databases">
        <authorList>
            <person name="Peeters C."/>
        </authorList>
    </citation>
    <scope>NUCLEOTIDE SEQUENCE</scope>
    <source>
        <strain evidence="3">LMG 29320</strain>
    </source>
</reference>
<accession>A0A158CNJ3</accession>
<dbReference type="InterPro" id="IPR021561">
    <property type="entry name" value="AbiEi_3"/>
</dbReference>
<dbReference type="RefSeq" id="WP_061136396.1">
    <property type="nucleotide sequence ID" value="NZ_FCNX02000011.1"/>
</dbReference>
<evidence type="ECO:0000256" key="1">
    <source>
        <dbReference type="SAM" id="MobiDB-lite"/>
    </source>
</evidence>
<comment type="caution">
    <text evidence="3">The sequence shown here is derived from an EMBL/GenBank/DDBJ whole genome shotgun (WGS) entry which is preliminary data.</text>
</comment>
<feature type="region of interest" description="Disordered" evidence="1">
    <location>
        <begin position="227"/>
        <end position="247"/>
    </location>
</feature>
<gene>
    <name evidence="3" type="ORF">AWB77_04247</name>
</gene>
<dbReference type="AlphaFoldDB" id="A0A158CNJ3"/>
<dbReference type="STRING" id="1777138.AWB77_04247"/>
<feature type="domain" description="Transcriptional regulator AbiEi antitoxin N-terminal" evidence="2">
    <location>
        <begin position="4"/>
        <end position="93"/>
    </location>
</feature>
<dbReference type="EMBL" id="FCNX02000011">
    <property type="protein sequence ID" value="SAK83127.1"/>
    <property type="molecule type" value="Genomic_DNA"/>
</dbReference>
<dbReference type="Proteomes" id="UP000054903">
    <property type="component" value="Unassembled WGS sequence"/>
</dbReference>
<evidence type="ECO:0000313" key="3">
    <source>
        <dbReference type="EMBL" id="SAK83127.1"/>
    </source>
</evidence>
<dbReference type="OrthoDB" id="1550938at2"/>
<proteinExistence type="predicted"/>
<dbReference type="InterPro" id="IPR033455">
    <property type="entry name" value="AbiEi_3_N"/>
</dbReference>
<dbReference type="Pfam" id="PF11459">
    <property type="entry name" value="AbiEi_3"/>
    <property type="match status" value="1"/>
</dbReference>
<evidence type="ECO:0000313" key="4">
    <source>
        <dbReference type="Proteomes" id="UP000054903"/>
    </source>
</evidence>
<dbReference type="Pfam" id="PF17194">
    <property type="entry name" value="AbiEi_3_N"/>
    <property type="match status" value="1"/>
</dbReference>
<organism evidence="3 4">
    <name type="scientific">Caballeronia fortuita</name>
    <dbReference type="NCBI Taxonomy" id="1777138"/>
    <lineage>
        <taxon>Bacteria</taxon>
        <taxon>Pseudomonadati</taxon>
        <taxon>Pseudomonadota</taxon>
        <taxon>Betaproteobacteria</taxon>
        <taxon>Burkholderiales</taxon>
        <taxon>Burkholderiaceae</taxon>
        <taxon>Caballeronia</taxon>
    </lineage>
</organism>